<name>A9WV67_RENSM</name>
<proteinExistence type="inferred from homology"/>
<dbReference type="AlphaFoldDB" id="A9WV67"/>
<dbReference type="HOGENOM" id="CLU_039478_6_2_11"/>
<comment type="similarity">
    <text evidence="4">Belongs to the arginase family.</text>
</comment>
<sequence length="308" mass="33071">MSADAFQRRYLMKFRQIAIISAPSNLGLRPPEMGTTPGVAKAPEALREAGLQTGLISRGAVEAGVVLSGRYRDDWQAGTGTVRNQAELLAHAHRLDQRVSMVLDGGYWPLVLGGDCSILLGIGTALKRRGHYGLIHLDGHTDFRNPWNSAECASVAGEDLAVVTGRHFPALADVDWLGPYFAVADVVHAGCREDDGEIDEVRAYVAGLFTSGGIRESPTSVAAKILAVFPEGLAGIWLQLDIDILDPRIMPAVDGPDPDGIDWSQVEALLLILLPSISGLSLTVFDPELDPDGELARTLSEFMLRVLA</sequence>
<evidence type="ECO:0000313" key="6">
    <source>
        <dbReference type="Proteomes" id="UP000002007"/>
    </source>
</evidence>
<dbReference type="InterPro" id="IPR006035">
    <property type="entry name" value="Ureohydrolase"/>
</dbReference>
<keyword evidence="6" id="KW-1185">Reference proteome</keyword>
<accession>A9WV67</accession>
<dbReference type="Gene3D" id="3.40.800.10">
    <property type="entry name" value="Ureohydrolase domain"/>
    <property type="match status" value="1"/>
</dbReference>
<keyword evidence="1" id="KW-0479">Metal-binding</keyword>
<organism evidence="5 6">
    <name type="scientific">Renibacterium salmoninarum (strain ATCC 33209 / DSM 20767 / JCM 11484 / NBRC 15589 / NCIMB 2235)</name>
    <dbReference type="NCBI Taxonomy" id="288705"/>
    <lineage>
        <taxon>Bacteria</taxon>
        <taxon>Bacillati</taxon>
        <taxon>Actinomycetota</taxon>
        <taxon>Actinomycetes</taxon>
        <taxon>Micrococcales</taxon>
        <taxon>Micrococcaceae</taxon>
        <taxon>Renibacterium</taxon>
    </lineage>
</organism>
<dbReference type="PANTHER" id="PTHR43782:SF3">
    <property type="entry name" value="ARGINASE"/>
    <property type="match status" value="1"/>
</dbReference>
<dbReference type="PRINTS" id="PR00116">
    <property type="entry name" value="ARGINASE"/>
</dbReference>
<dbReference type="Proteomes" id="UP000002007">
    <property type="component" value="Chromosome"/>
</dbReference>
<evidence type="ECO:0000313" key="5">
    <source>
        <dbReference type="EMBL" id="ABY25088.1"/>
    </source>
</evidence>
<dbReference type="PROSITE" id="PS51409">
    <property type="entry name" value="ARGINASE_2"/>
    <property type="match status" value="1"/>
</dbReference>
<dbReference type="PANTHER" id="PTHR43782">
    <property type="entry name" value="ARGINASE"/>
    <property type="match status" value="1"/>
</dbReference>
<reference evidence="6" key="1">
    <citation type="journal article" date="2008" name="J. Bacteriol.">
        <title>Genome sequence of the fish pathogen Renibacterium salmoninarum suggests reductive evolution away from an environmental Arthrobacter ancestor.</title>
        <authorList>
            <person name="Wiens G.D."/>
            <person name="Rockey D.D."/>
            <person name="Wu Z."/>
            <person name="Chang J."/>
            <person name="Levy R."/>
            <person name="Crane S."/>
            <person name="Chen D.S."/>
            <person name="Capri G.R."/>
            <person name="Burnett J.R."/>
            <person name="Sudheesh P.S."/>
            <person name="Schipma M.J."/>
            <person name="Burd H."/>
            <person name="Bhattacharyya A."/>
            <person name="Rhodes L.D."/>
            <person name="Kaul R."/>
            <person name="Strom M.S."/>
        </authorList>
    </citation>
    <scope>NUCLEOTIDE SEQUENCE [LARGE SCALE GENOMIC DNA]</scope>
    <source>
        <strain evidence="6">ATCC 33209 / DSM 20767 / JCM 11484 / NBRC 15589 / NCIMB 2235</strain>
    </source>
</reference>
<dbReference type="eggNOG" id="COG0010">
    <property type="taxonomic scope" value="Bacteria"/>
</dbReference>
<dbReference type="Pfam" id="PF00491">
    <property type="entry name" value="Arginase"/>
    <property type="match status" value="1"/>
</dbReference>
<dbReference type="GO" id="GO:0004053">
    <property type="term" value="F:arginase activity"/>
    <property type="evidence" value="ECO:0007669"/>
    <property type="project" value="UniProtKB-EC"/>
</dbReference>
<dbReference type="STRING" id="288705.RSal33209_3378"/>
<dbReference type="EMBL" id="CP000910">
    <property type="protein sequence ID" value="ABY25088.1"/>
    <property type="molecule type" value="Genomic_DNA"/>
</dbReference>
<evidence type="ECO:0000256" key="3">
    <source>
        <dbReference type="ARBA" id="ARBA00023211"/>
    </source>
</evidence>
<evidence type="ECO:0000256" key="2">
    <source>
        <dbReference type="ARBA" id="ARBA00022801"/>
    </source>
</evidence>
<dbReference type="EC" id="3.5.3.1" evidence="5"/>
<dbReference type="SUPFAM" id="SSF52768">
    <property type="entry name" value="Arginase/deacetylase"/>
    <property type="match status" value="1"/>
</dbReference>
<dbReference type="GO" id="GO:0005737">
    <property type="term" value="C:cytoplasm"/>
    <property type="evidence" value="ECO:0007669"/>
    <property type="project" value="TreeGrafter"/>
</dbReference>
<protein>
    <submittedName>
        <fullName evidence="5">Arginase</fullName>
        <ecNumber evidence="5">3.5.3.1</ecNumber>
    </submittedName>
</protein>
<gene>
    <name evidence="5" type="ordered locus">RSal33209_3378</name>
</gene>
<evidence type="ECO:0000256" key="1">
    <source>
        <dbReference type="ARBA" id="ARBA00022723"/>
    </source>
</evidence>
<keyword evidence="2 5" id="KW-0378">Hydrolase</keyword>
<dbReference type="SMR" id="A9WV67"/>
<dbReference type="KEGG" id="rsa:RSal33209_3378"/>
<dbReference type="GO" id="GO:0030145">
    <property type="term" value="F:manganese ion binding"/>
    <property type="evidence" value="ECO:0007669"/>
    <property type="project" value="TreeGrafter"/>
</dbReference>
<dbReference type="CDD" id="cd09999">
    <property type="entry name" value="Arginase-like_1"/>
    <property type="match status" value="1"/>
</dbReference>
<evidence type="ECO:0000256" key="4">
    <source>
        <dbReference type="PROSITE-ProRule" id="PRU00742"/>
    </source>
</evidence>
<keyword evidence="3" id="KW-0464">Manganese</keyword>
<dbReference type="InterPro" id="IPR023696">
    <property type="entry name" value="Ureohydrolase_dom_sf"/>
</dbReference>